<dbReference type="RefSeq" id="XP_023629041.1">
    <property type="nucleotide sequence ID" value="XM_023773273.1"/>
</dbReference>
<dbReference type="Proteomes" id="UP000225277">
    <property type="component" value="Unassembled WGS sequence"/>
</dbReference>
<dbReference type="GeneID" id="35603122"/>
<evidence type="ECO:0000313" key="2">
    <source>
        <dbReference type="EMBL" id="CZT22152.1"/>
    </source>
</evidence>
<organism evidence="2 3">
    <name type="scientific">Ramularia collo-cygni</name>
    <dbReference type="NCBI Taxonomy" id="112498"/>
    <lineage>
        <taxon>Eukaryota</taxon>
        <taxon>Fungi</taxon>
        <taxon>Dikarya</taxon>
        <taxon>Ascomycota</taxon>
        <taxon>Pezizomycotina</taxon>
        <taxon>Dothideomycetes</taxon>
        <taxon>Dothideomycetidae</taxon>
        <taxon>Mycosphaerellales</taxon>
        <taxon>Mycosphaerellaceae</taxon>
        <taxon>Ramularia</taxon>
    </lineage>
</organism>
<reference evidence="2 3" key="1">
    <citation type="submission" date="2016-03" db="EMBL/GenBank/DDBJ databases">
        <authorList>
            <person name="Ploux O."/>
        </authorList>
    </citation>
    <scope>NUCLEOTIDE SEQUENCE [LARGE SCALE GENOMIC DNA]</scope>
    <source>
        <strain evidence="2 3">URUG2</strain>
    </source>
</reference>
<sequence>MALATEILAARVEEAVGFLENLPDDLSGVYQWHHFINELYPRLHLASFTRMDVALECLDKVLFNNAFVKSCLTIKYKRQEEVWTLGNGQVGGLGATEMYSDGSYLLSICVDGHENGTPWEILETLLHEMCHVFTMMILGNASEHHGKQWQILAMAVEREMTRLMGDRVKLGRRFAARYDVKQEKCPHFSTEEIELFFESSDPRNKEKLRCDCFSTTDVANGCNPDATSGDPTAESGNDWTNPIIIGD</sequence>
<keyword evidence="3" id="KW-1185">Reference proteome</keyword>
<dbReference type="AlphaFoldDB" id="A0A2D3UWF9"/>
<dbReference type="InterPro" id="IPR006640">
    <property type="entry name" value="SprT-like_domain"/>
</dbReference>
<evidence type="ECO:0000313" key="3">
    <source>
        <dbReference type="Proteomes" id="UP000225277"/>
    </source>
</evidence>
<dbReference type="GO" id="GO:0006950">
    <property type="term" value="P:response to stress"/>
    <property type="evidence" value="ECO:0007669"/>
    <property type="project" value="UniProtKB-ARBA"/>
</dbReference>
<protein>
    <recommendedName>
        <fullName evidence="1">SprT-like domain-containing protein</fullName>
    </recommendedName>
</protein>
<dbReference type="EMBL" id="FJUY01000013">
    <property type="protein sequence ID" value="CZT22152.1"/>
    <property type="molecule type" value="Genomic_DNA"/>
</dbReference>
<proteinExistence type="predicted"/>
<gene>
    <name evidence="2" type="ORF">RCC_08021</name>
</gene>
<dbReference type="Pfam" id="PF10263">
    <property type="entry name" value="SprT-like"/>
    <property type="match status" value="1"/>
</dbReference>
<feature type="domain" description="SprT-like" evidence="1">
    <location>
        <begin position="120"/>
        <end position="163"/>
    </location>
</feature>
<accession>A0A2D3UWF9</accession>
<name>A0A2D3UWF9_9PEZI</name>
<evidence type="ECO:0000259" key="1">
    <source>
        <dbReference type="Pfam" id="PF10263"/>
    </source>
</evidence>